<proteinExistence type="predicted"/>
<sequence>MNDTSDIIKLTKEEELQHWKAHIKIFAEDKNSKEILYGSINLSNAIVLLNKNDQDSEETQMKIDQTTPSNEDTINAENIYKKRNRRLFNVLIKSISTDIFNRIDIDSETNNASALFQDICKLFEPKEDIAALYTDFINRTFTYGEDAKSFYRDLKKLFTKLQNEGLITDEKLLKYRALQALPTDLKTMKRHYFDNSDDLSYDDLIKKIVEDYNKQIKVEPPNNNKLVNQVTQINHNRHQIMLLLTTHTHTHTQNECGHLHPELKNKHMNKRQLNTFEKHTPSNYKSQLSSENYNTLLTGHLPPDVALFDQGSDVTYTCRLDLLTNVRQLNTPERFSTISGDVKSSLVGTMHLNLGYRNGTINWIEKEAYYSPHYTSTILSKKLLEKYNLYLFYKPPYRATFHNSRNEELVYDVPLINGKLLFKLNVYSIYNVPK</sequence>
<dbReference type="AlphaFoldDB" id="A0A4T0NFJ6"/>
<organism evidence="1 2">
    <name type="scientific">Wallemia mellicola</name>
    <dbReference type="NCBI Taxonomy" id="1708541"/>
    <lineage>
        <taxon>Eukaryota</taxon>
        <taxon>Fungi</taxon>
        <taxon>Dikarya</taxon>
        <taxon>Basidiomycota</taxon>
        <taxon>Wallemiomycotina</taxon>
        <taxon>Wallemiomycetes</taxon>
        <taxon>Wallemiales</taxon>
        <taxon>Wallemiaceae</taxon>
        <taxon>Wallemia</taxon>
    </lineage>
</organism>
<gene>
    <name evidence="1" type="ORF">E3Q17_04428</name>
</gene>
<accession>A0A4T0NFJ6</accession>
<evidence type="ECO:0000313" key="1">
    <source>
        <dbReference type="EMBL" id="TIB94898.1"/>
    </source>
</evidence>
<dbReference type="Pfam" id="PF14223">
    <property type="entry name" value="Retrotran_gag_2"/>
    <property type="match status" value="1"/>
</dbReference>
<protein>
    <submittedName>
        <fullName evidence="1">Uncharacterized protein</fullName>
    </submittedName>
</protein>
<name>A0A4T0NFJ6_9BASI</name>
<comment type="caution">
    <text evidence="1">The sequence shown here is derived from an EMBL/GenBank/DDBJ whole genome shotgun (WGS) entry which is preliminary data.</text>
</comment>
<evidence type="ECO:0000313" key="2">
    <source>
        <dbReference type="Proteomes" id="UP000307169"/>
    </source>
</evidence>
<reference evidence="1 2" key="1">
    <citation type="submission" date="2019-03" db="EMBL/GenBank/DDBJ databases">
        <title>Sequencing 25 genomes of Wallemia mellicola.</title>
        <authorList>
            <person name="Gostincar C."/>
        </authorList>
    </citation>
    <scope>NUCLEOTIDE SEQUENCE [LARGE SCALE GENOMIC DNA]</scope>
    <source>
        <strain evidence="1 2">EXF-1262</strain>
    </source>
</reference>
<dbReference type="Proteomes" id="UP000307169">
    <property type="component" value="Unassembled WGS sequence"/>
</dbReference>
<dbReference type="EMBL" id="SPRH01000128">
    <property type="protein sequence ID" value="TIB94898.1"/>
    <property type="molecule type" value="Genomic_DNA"/>
</dbReference>